<keyword evidence="2" id="KW-0677">Repeat</keyword>
<dbReference type="eggNOG" id="KOG1721">
    <property type="taxonomic scope" value="Eukaryota"/>
</dbReference>
<feature type="region of interest" description="Disordered" evidence="6">
    <location>
        <begin position="34"/>
        <end position="64"/>
    </location>
</feature>
<dbReference type="RefSeq" id="XP_016603853.1">
    <property type="nucleotide sequence ID" value="XM_016756911.1"/>
</dbReference>
<evidence type="ECO:0000256" key="4">
    <source>
        <dbReference type="ARBA" id="ARBA00022833"/>
    </source>
</evidence>
<dbReference type="PANTHER" id="PTHR23235">
    <property type="entry name" value="KRUEPPEL-LIKE TRANSCRIPTION FACTOR"/>
    <property type="match status" value="1"/>
</dbReference>
<dbReference type="EMBL" id="KQ257475">
    <property type="protein sequence ID" value="KNC95813.1"/>
    <property type="molecule type" value="Genomic_DNA"/>
</dbReference>
<dbReference type="STRING" id="645134.A0A0L0H510"/>
<dbReference type="GO" id="GO:0000981">
    <property type="term" value="F:DNA-binding transcription factor activity, RNA polymerase II-specific"/>
    <property type="evidence" value="ECO:0007669"/>
    <property type="project" value="UniProtKB-ARBA"/>
</dbReference>
<evidence type="ECO:0000256" key="3">
    <source>
        <dbReference type="ARBA" id="ARBA00022771"/>
    </source>
</evidence>
<dbReference type="GeneID" id="27691898"/>
<dbReference type="SMART" id="SM00355">
    <property type="entry name" value="ZnF_C2H2"/>
    <property type="match status" value="2"/>
</dbReference>
<feature type="compositionally biased region" description="Low complexity" evidence="6">
    <location>
        <begin position="161"/>
        <end position="172"/>
    </location>
</feature>
<dbReference type="OrthoDB" id="8922241at2759"/>
<dbReference type="Gene3D" id="3.30.160.60">
    <property type="entry name" value="Classic Zinc Finger"/>
    <property type="match status" value="2"/>
</dbReference>
<dbReference type="OMA" id="ILVWIRA"/>
<keyword evidence="9" id="KW-1185">Reference proteome</keyword>
<keyword evidence="4" id="KW-0862">Zinc</keyword>
<keyword evidence="3 5" id="KW-0863">Zinc-finger</keyword>
<feature type="domain" description="C2H2-type" evidence="7">
    <location>
        <begin position="384"/>
        <end position="402"/>
    </location>
</feature>
<organism evidence="8 9">
    <name type="scientific">Spizellomyces punctatus (strain DAOM BR117)</name>
    <dbReference type="NCBI Taxonomy" id="645134"/>
    <lineage>
        <taxon>Eukaryota</taxon>
        <taxon>Fungi</taxon>
        <taxon>Fungi incertae sedis</taxon>
        <taxon>Chytridiomycota</taxon>
        <taxon>Chytridiomycota incertae sedis</taxon>
        <taxon>Chytridiomycetes</taxon>
        <taxon>Spizellomycetales</taxon>
        <taxon>Spizellomycetaceae</taxon>
        <taxon>Spizellomyces</taxon>
    </lineage>
</organism>
<dbReference type="Pfam" id="PF00096">
    <property type="entry name" value="zf-C2H2"/>
    <property type="match status" value="2"/>
</dbReference>
<sequence>MEGFDLEIFGGIVPMHDFDMPLCNEDISSFSCTASDTTESLSDRSASPSLEPSSPTSAPVTDDKAEKETLLRFDTLTETIKEEEPATGIFVDNMIELGYGKVDTQLWGMSYAEPTGAAYFEPYGLLTPVLEKTVPFFADQIQQYQVVEYDYLPTPTDERSMSFSSASSGCCSEPEMSSPVMQPRQLQTPPPSPSSGKATLKPEDDEEVALDESVVTTEATATVAAPKSAGKSKGLRGIPSDQFFVMENAFTPSRPQNFRQQQHFSHPNVTPHYHPYQPASNARAVAYRPAPITISPTATYASTAAPAHSTLSPKPSSPTDASTPTTPLSAPALPTTIAPVRSSSNRSTASPHPKPFHCEMCPASFSRKHDLKRHTRIHLGIRPFKCDACGKVFSRHDALNRHVIKWGCNKKLEAMAVAAAAAAAAAANGGSPFVVSQEMVNMGYGMSMGVVPHQGMDAYGLGLSY</sequence>
<feature type="compositionally biased region" description="Polar residues" evidence="6">
    <location>
        <begin position="34"/>
        <end position="59"/>
    </location>
</feature>
<evidence type="ECO:0000256" key="6">
    <source>
        <dbReference type="SAM" id="MobiDB-lite"/>
    </source>
</evidence>
<feature type="region of interest" description="Disordered" evidence="6">
    <location>
        <begin position="157"/>
        <end position="210"/>
    </location>
</feature>
<feature type="domain" description="C2H2-type" evidence="7">
    <location>
        <begin position="356"/>
        <end position="383"/>
    </location>
</feature>
<dbReference type="GO" id="GO:0008270">
    <property type="term" value="F:zinc ion binding"/>
    <property type="evidence" value="ECO:0007669"/>
    <property type="project" value="UniProtKB-KW"/>
</dbReference>
<feature type="compositionally biased region" description="Low complexity" evidence="6">
    <location>
        <begin position="305"/>
        <end position="339"/>
    </location>
</feature>
<feature type="compositionally biased region" description="Polar residues" evidence="6">
    <location>
        <begin position="341"/>
        <end position="350"/>
    </location>
</feature>
<dbReference type="AlphaFoldDB" id="A0A0L0H510"/>
<evidence type="ECO:0000313" key="9">
    <source>
        <dbReference type="Proteomes" id="UP000053201"/>
    </source>
</evidence>
<proteinExistence type="predicted"/>
<dbReference type="PANTHER" id="PTHR23235:SF120">
    <property type="entry name" value="KRUPPEL-LIKE FACTOR 15"/>
    <property type="match status" value="1"/>
</dbReference>
<dbReference type="SUPFAM" id="SSF57667">
    <property type="entry name" value="beta-beta-alpha zinc fingers"/>
    <property type="match status" value="1"/>
</dbReference>
<gene>
    <name evidence="8" type="ORF">SPPG_08756</name>
</gene>
<dbReference type="InParanoid" id="A0A0L0H510"/>
<accession>A0A0L0H510</accession>
<feature type="region of interest" description="Disordered" evidence="6">
    <location>
        <begin position="305"/>
        <end position="355"/>
    </location>
</feature>
<dbReference type="PROSITE" id="PS00028">
    <property type="entry name" value="ZINC_FINGER_C2H2_1"/>
    <property type="match status" value="1"/>
</dbReference>
<dbReference type="InterPro" id="IPR013087">
    <property type="entry name" value="Znf_C2H2_type"/>
</dbReference>
<evidence type="ECO:0000256" key="5">
    <source>
        <dbReference type="PROSITE-ProRule" id="PRU00042"/>
    </source>
</evidence>
<reference evidence="8 9" key="1">
    <citation type="submission" date="2009-08" db="EMBL/GenBank/DDBJ databases">
        <title>The Genome Sequence of Spizellomyces punctatus strain DAOM BR117.</title>
        <authorList>
            <consortium name="The Broad Institute Genome Sequencing Platform"/>
            <person name="Russ C."/>
            <person name="Cuomo C."/>
            <person name="Shea T."/>
            <person name="Young S.K."/>
            <person name="Zeng Q."/>
            <person name="Koehrsen M."/>
            <person name="Haas B."/>
            <person name="Borodovsky M."/>
            <person name="Guigo R."/>
            <person name="Alvarado L."/>
            <person name="Berlin A."/>
            <person name="Bochicchio J."/>
            <person name="Borenstein D."/>
            <person name="Chapman S."/>
            <person name="Chen Z."/>
            <person name="Engels R."/>
            <person name="Freedman E."/>
            <person name="Gellesch M."/>
            <person name="Goldberg J."/>
            <person name="Griggs A."/>
            <person name="Gujja S."/>
            <person name="Heiman D."/>
            <person name="Hepburn T."/>
            <person name="Howarth C."/>
            <person name="Jen D."/>
            <person name="Larson L."/>
            <person name="Lewis B."/>
            <person name="Mehta T."/>
            <person name="Park D."/>
            <person name="Pearson M."/>
            <person name="Roberts A."/>
            <person name="Saif S."/>
            <person name="Shenoy N."/>
            <person name="Sisk P."/>
            <person name="Stolte C."/>
            <person name="Sykes S."/>
            <person name="Thomson T."/>
            <person name="Walk T."/>
            <person name="White J."/>
            <person name="Yandava C."/>
            <person name="Burger G."/>
            <person name="Gray M.W."/>
            <person name="Holland P.W.H."/>
            <person name="King N."/>
            <person name="Lang F.B.F."/>
            <person name="Roger A.J."/>
            <person name="Ruiz-Trillo I."/>
            <person name="Lander E."/>
            <person name="Nusbaum C."/>
        </authorList>
    </citation>
    <scope>NUCLEOTIDE SEQUENCE [LARGE SCALE GENOMIC DNA]</scope>
    <source>
        <strain evidence="8 9">DAOM BR117</strain>
    </source>
</reference>
<protein>
    <recommendedName>
        <fullName evidence="7">C2H2-type domain-containing protein</fullName>
    </recommendedName>
</protein>
<dbReference type="Proteomes" id="UP000053201">
    <property type="component" value="Unassembled WGS sequence"/>
</dbReference>
<evidence type="ECO:0000256" key="2">
    <source>
        <dbReference type="ARBA" id="ARBA00022737"/>
    </source>
</evidence>
<dbReference type="PROSITE" id="PS50157">
    <property type="entry name" value="ZINC_FINGER_C2H2_2"/>
    <property type="match status" value="2"/>
</dbReference>
<keyword evidence="1" id="KW-0479">Metal-binding</keyword>
<dbReference type="FunFam" id="3.30.160.60:FF:000072">
    <property type="entry name" value="zinc finger protein 143 isoform X1"/>
    <property type="match status" value="1"/>
</dbReference>
<evidence type="ECO:0000256" key="1">
    <source>
        <dbReference type="ARBA" id="ARBA00022723"/>
    </source>
</evidence>
<evidence type="ECO:0000313" key="8">
    <source>
        <dbReference type="EMBL" id="KNC95813.1"/>
    </source>
</evidence>
<dbReference type="FunFam" id="3.30.160.60:FF:000100">
    <property type="entry name" value="Zinc finger 45-like"/>
    <property type="match status" value="1"/>
</dbReference>
<dbReference type="VEuPathDB" id="FungiDB:SPPG_08756"/>
<dbReference type="InterPro" id="IPR036236">
    <property type="entry name" value="Znf_C2H2_sf"/>
</dbReference>
<dbReference type="GO" id="GO:0000978">
    <property type="term" value="F:RNA polymerase II cis-regulatory region sequence-specific DNA binding"/>
    <property type="evidence" value="ECO:0007669"/>
    <property type="project" value="TreeGrafter"/>
</dbReference>
<name>A0A0L0H510_SPIPD</name>
<evidence type="ECO:0000259" key="7">
    <source>
        <dbReference type="PROSITE" id="PS50157"/>
    </source>
</evidence>